<proteinExistence type="predicted"/>
<name>A0AAV7YBJ7_9EUKA</name>
<dbReference type="EMBL" id="JANTQA010000070">
    <property type="protein sequence ID" value="KAJ3425955.1"/>
    <property type="molecule type" value="Genomic_DNA"/>
</dbReference>
<evidence type="ECO:0000313" key="2">
    <source>
        <dbReference type="Proteomes" id="UP001146793"/>
    </source>
</evidence>
<protein>
    <submittedName>
        <fullName evidence="1">Uncharacterized protein</fullName>
    </submittedName>
</protein>
<dbReference type="Proteomes" id="UP001146793">
    <property type="component" value="Unassembled WGS sequence"/>
</dbReference>
<evidence type="ECO:0000313" key="1">
    <source>
        <dbReference type="EMBL" id="KAJ3425955.1"/>
    </source>
</evidence>
<comment type="caution">
    <text evidence="1">The sequence shown here is derived from an EMBL/GenBank/DDBJ whole genome shotgun (WGS) entry which is preliminary data.</text>
</comment>
<sequence>MNNSNKIQHSELKSIFQLDDNGALNLAHIFTLVGDLKQEFPDFDASEEESAFDKSGSEEDEDEEDYYSGLYIYKAEFLEIFKILKSEDSDKILSYLFDQSIYFNDPDGVDPEDVPKDMPFPILIINLFYFLFKFSYEKIKGKEQHKTFVQEIQKLCTKQTTSLNKEEFVKFFKILWKLLSICIDKFVQKITEDLKKSELSPLLTLETWENSEDWSESESDIQIEHKKPVIMLHTVCAGNPMNSGLGKIDINLEQEIFDQIEK</sequence>
<dbReference type="AlphaFoldDB" id="A0AAV7YBJ7"/>
<gene>
    <name evidence="1" type="ORF">M0812_28402</name>
</gene>
<organism evidence="1 2">
    <name type="scientific">Anaeramoeba flamelloides</name>
    <dbReference type="NCBI Taxonomy" id="1746091"/>
    <lineage>
        <taxon>Eukaryota</taxon>
        <taxon>Metamonada</taxon>
        <taxon>Anaeramoebidae</taxon>
        <taxon>Anaeramoeba</taxon>
    </lineage>
</organism>
<accession>A0AAV7YBJ7</accession>
<reference evidence="1" key="1">
    <citation type="submission" date="2022-08" db="EMBL/GenBank/DDBJ databases">
        <title>Novel sulphate-reducing endosymbionts in the free-living metamonad Anaeramoeba.</title>
        <authorList>
            <person name="Jerlstrom-Hultqvist J."/>
            <person name="Cepicka I."/>
            <person name="Gallot-Lavallee L."/>
            <person name="Salas-Leiva D."/>
            <person name="Curtis B.A."/>
            <person name="Zahonova K."/>
            <person name="Pipaliya S."/>
            <person name="Dacks J."/>
            <person name="Roger A.J."/>
        </authorList>
    </citation>
    <scope>NUCLEOTIDE SEQUENCE</scope>
    <source>
        <strain evidence="1">Busselton2</strain>
    </source>
</reference>